<evidence type="ECO:0000313" key="2">
    <source>
        <dbReference type="Proteomes" id="UP000821845"/>
    </source>
</evidence>
<name>A0ACB7S800_HYAAI</name>
<sequence length="398" mass="43400">MQLRTLLTTALLLHLTSGLCQRPKGLPNAGEFFSSSVFANGTTVDYVCDPGYDLLGTPRRTCHSNGTWLPAALPFCVTDVAKGKTFHAPSLRTSIAKINKTSVLVDEIGAKNCSVFKRGRTHFWYVDLKALYQVQVLHINFGKRADRSDANATNILMFMGVGESVTELEKNQVCSEFSGALPYGISLYVPCLSTLRGSYVVVRLQSTKPLELSVCGFQVFSDLAVPVAERMRPTSPPGTKHNEPSAEDGSFVNYPLSKKVAVYVGVTAALASIGFSTLCLLIFVGRRICGRSQSSGDSLAQDATTVPSVLSPGTEPGRPERTRTMSSTLSDEPTLLSVLARRSTRYGSTKEEEFRQVTRRDIALRQETSMTSTDATLPVPEPSPLTRKVINYNESRLL</sequence>
<proteinExistence type="predicted"/>
<evidence type="ECO:0000313" key="1">
    <source>
        <dbReference type="EMBL" id="KAH6928869.1"/>
    </source>
</evidence>
<protein>
    <submittedName>
        <fullName evidence="1">Uncharacterized protein</fullName>
    </submittedName>
</protein>
<dbReference type="Proteomes" id="UP000821845">
    <property type="component" value="Chromosome 6"/>
</dbReference>
<accession>A0ACB7S800</accession>
<organism evidence="1 2">
    <name type="scientific">Hyalomma asiaticum</name>
    <name type="common">Tick</name>
    <dbReference type="NCBI Taxonomy" id="266040"/>
    <lineage>
        <taxon>Eukaryota</taxon>
        <taxon>Metazoa</taxon>
        <taxon>Ecdysozoa</taxon>
        <taxon>Arthropoda</taxon>
        <taxon>Chelicerata</taxon>
        <taxon>Arachnida</taxon>
        <taxon>Acari</taxon>
        <taxon>Parasitiformes</taxon>
        <taxon>Ixodida</taxon>
        <taxon>Ixodoidea</taxon>
        <taxon>Ixodidae</taxon>
        <taxon>Hyalomminae</taxon>
        <taxon>Hyalomma</taxon>
    </lineage>
</organism>
<comment type="caution">
    <text evidence="1">The sequence shown here is derived from an EMBL/GenBank/DDBJ whole genome shotgun (WGS) entry which is preliminary data.</text>
</comment>
<keyword evidence="2" id="KW-1185">Reference proteome</keyword>
<gene>
    <name evidence="1" type="ORF">HPB50_020602</name>
</gene>
<dbReference type="EMBL" id="CM023486">
    <property type="protein sequence ID" value="KAH6928869.1"/>
    <property type="molecule type" value="Genomic_DNA"/>
</dbReference>
<reference evidence="1" key="1">
    <citation type="submission" date="2020-05" db="EMBL/GenBank/DDBJ databases">
        <title>Large-scale comparative analyses of tick genomes elucidate their genetic diversity and vector capacities.</title>
        <authorList>
            <person name="Jia N."/>
            <person name="Wang J."/>
            <person name="Shi W."/>
            <person name="Du L."/>
            <person name="Sun Y."/>
            <person name="Zhan W."/>
            <person name="Jiang J."/>
            <person name="Wang Q."/>
            <person name="Zhang B."/>
            <person name="Ji P."/>
            <person name="Sakyi L.B."/>
            <person name="Cui X."/>
            <person name="Yuan T."/>
            <person name="Jiang B."/>
            <person name="Yang W."/>
            <person name="Lam T.T.-Y."/>
            <person name="Chang Q."/>
            <person name="Ding S."/>
            <person name="Wang X."/>
            <person name="Zhu J."/>
            <person name="Ruan X."/>
            <person name="Zhao L."/>
            <person name="Wei J."/>
            <person name="Que T."/>
            <person name="Du C."/>
            <person name="Cheng J."/>
            <person name="Dai P."/>
            <person name="Han X."/>
            <person name="Huang E."/>
            <person name="Gao Y."/>
            <person name="Liu J."/>
            <person name="Shao H."/>
            <person name="Ye R."/>
            <person name="Li L."/>
            <person name="Wei W."/>
            <person name="Wang X."/>
            <person name="Wang C."/>
            <person name="Yang T."/>
            <person name="Huo Q."/>
            <person name="Li W."/>
            <person name="Guo W."/>
            <person name="Chen H."/>
            <person name="Zhou L."/>
            <person name="Ni X."/>
            <person name="Tian J."/>
            <person name="Zhou Y."/>
            <person name="Sheng Y."/>
            <person name="Liu T."/>
            <person name="Pan Y."/>
            <person name="Xia L."/>
            <person name="Li J."/>
            <person name="Zhao F."/>
            <person name="Cao W."/>
        </authorList>
    </citation>
    <scope>NUCLEOTIDE SEQUENCE</scope>
    <source>
        <strain evidence="1">Hyas-2018</strain>
    </source>
</reference>